<name>A0ABW5HK73_9PSEU</name>
<evidence type="ECO:0008006" key="4">
    <source>
        <dbReference type="Google" id="ProtNLM"/>
    </source>
</evidence>
<reference evidence="3" key="1">
    <citation type="journal article" date="2019" name="Int. J. Syst. Evol. Microbiol.">
        <title>The Global Catalogue of Microorganisms (GCM) 10K type strain sequencing project: providing services to taxonomists for standard genome sequencing and annotation.</title>
        <authorList>
            <consortium name="The Broad Institute Genomics Platform"/>
            <consortium name="The Broad Institute Genome Sequencing Center for Infectious Disease"/>
            <person name="Wu L."/>
            <person name="Ma J."/>
        </authorList>
    </citation>
    <scope>NUCLEOTIDE SEQUENCE [LARGE SCALE GENOMIC DNA]</scope>
    <source>
        <strain evidence="3">CGMCC 4.7641</strain>
    </source>
</reference>
<dbReference type="EMBL" id="JBHUKS010000030">
    <property type="protein sequence ID" value="MFD2473177.1"/>
    <property type="molecule type" value="Genomic_DNA"/>
</dbReference>
<organism evidence="2 3">
    <name type="scientific">Amycolatopsis silviterrae</name>
    <dbReference type="NCBI Taxonomy" id="1656914"/>
    <lineage>
        <taxon>Bacteria</taxon>
        <taxon>Bacillati</taxon>
        <taxon>Actinomycetota</taxon>
        <taxon>Actinomycetes</taxon>
        <taxon>Pseudonocardiales</taxon>
        <taxon>Pseudonocardiaceae</taxon>
        <taxon>Amycolatopsis</taxon>
    </lineage>
</organism>
<dbReference type="RefSeq" id="WP_378311449.1">
    <property type="nucleotide sequence ID" value="NZ_JBHUKS010000030.1"/>
</dbReference>
<sequence length="80" mass="8040">MYWPVLAVLALGVLALGGAGLRSLKAASPGRKQTLVGAWLVAASGVVWWASAPAAGAVFLVIGAAVVFGAALVNRELPSR</sequence>
<dbReference type="Proteomes" id="UP001597483">
    <property type="component" value="Unassembled WGS sequence"/>
</dbReference>
<keyword evidence="3" id="KW-1185">Reference proteome</keyword>
<keyword evidence="1" id="KW-1133">Transmembrane helix</keyword>
<gene>
    <name evidence="2" type="ORF">ACFSVL_37660</name>
</gene>
<accession>A0ABW5HK73</accession>
<protein>
    <recommendedName>
        <fullName evidence="4">DUF2516 family protein</fullName>
    </recommendedName>
</protein>
<comment type="caution">
    <text evidence="2">The sequence shown here is derived from an EMBL/GenBank/DDBJ whole genome shotgun (WGS) entry which is preliminary data.</text>
</comment>
<evidence type="ECO:0000313" key="2">
    <source>
        <dbReference type="EMBL" id="MFD2473177.1"/>
    </source>
</evidence>
<evidence type="ECO:0000256" key="1">
    <source>
        <dbReference type="SAM" id="Phobius"/>
    </source>
</evidence>
<evidence type="ECO:0000313" key="3">
    <source>
        <dbReference type="Proteomes" id="UP001597483"/>
    </source>
</evidence>
<proteinExistence type="predicted"/>
<feature type="transmembrane region" description="Helical" evidence="1">
    <location>
        <begin position="47"/>
        <end position="73"/>
    </location>
</feature>
<keyword evidence="1" id="KW-0472">Membrane</keyword>
<keyword evidence="1" id="KW-0812">Transmembrane</keyword>